<dbReference type="Gene3D" id="3.30.572.10">
    <property type="entry name" value="Thymidylate synthase/dCMP hydroxymethylase domain"/>
    <property type="match status" value="1"/>
</dbReference>
<evidence type="ECO:0000256" key="2">
    <source>
        <dbReference type="ARBA" id="ARBA00022679"/>
    </source>
</evidence>
<feature type="domain" description="Thymidylate synthase/dCMP hydroxymethylase" evidence="3">
    <location>
        <begin position="76"/>
        <end position="267"/>
    </location>
</feature>
<gene>
    <name evidence="4" type="ORF">UFOVP53_90</name>
</gene>
<accession>A0A6J5KW95</accession>
<proteinExistence type="inferred from homology"/>
<evidence type="ECO:0000313" key="4">
    <source>
        <dbReference type="EMBL" id="CAB4125247.1"/>
    </source>
</evidence>
<dbReference type="GO" id="GO:0016740">
    <property type="term" value="F:transferase activity"/>
    <property type="evidence" value="ECO:0007669"/>
    <property type="project" value="UniProtKB-KW"/>
</dbReference>
<dbReference type="InterPro" id="IPR036926">
    <property type="entry name" value="Thymidate_synth/dCMP_Mease_sf"/>
</dbReference>
<sequence>MSKIYSNLHEAYLGTLADVYDNPQFVCAPRGQKVREVLDYKFVIENPVNEIIVTHDPDRNKVIASYTKKECELYNSGTNLAEDFGQASKFWLKLQNPDGTVNSAYGHLIKHKKSHGNPIYELDAKIQEQMTNFHIAEYLMEHSHEAMRTPWQWCVDALRDDKDTRQAILRFSLPEHFYKGNKDMTCTLNGNFHIREDKLYLSIYMRSNDMMLGLVYDLPWFISLMDDMIDELKDLYPNLTKGTYTHKVDSIHVYDRDEEKVLKMLGRL</sequence>
<keyword evidence="2" id="KW-0808">Transferase</keyword>
<evidence type="ECO:0000259" key="3">
    <source>
        <dbReference type="Pfam" id="PF00303"/>
    </source>
</evidence>
<dbReference type="Pfam" id="PF00303">
    <property type="entry name" value="Thymidylat_synt"/>
    <property type="match status" value="1"/>
</dbReference>
<organism evidence="4">
    <name type="scientific">uncultured Caudovirales phage</name>
    <dbReference type="NCBI Taxonomy" id="2100421"/>
    <lineage>
        <taxon>Viruses</taxon>
        <taxon>Duplodnaviria</taxon>
        <taxon>Heunggongvirae</taxon>
        <taxon>Uroviricota</taxon>
        <taxon>Caudoviricetes</taxon>
        <taxon>Peduoviridae</taxon>
        <taxon>Maltschvirus</taxon>
        <taxon>Maltschvirus maltsch</taxon>
    </lineage>
</organism>
<dbReference type="InterPro" id="IPR023451">
    <property type="entry name" value="Thymidate_synth/dCMP_Mease_dom"/>
</dbReference>
<reference evidence="4" key="1">
    <citation type="submission" date="2020-04" db="EMBL/GenBank/DDBJ databases">
        <authorList>
            <person name="Chiriac C."/>
            <person name="Salcher M."/>
            <person name="Ghai R."/>
            <person name="Kavagutti S V."/>
        </authorList>
    </citation>
    <scope>NUCLEOTIDE SEQUENCE</scope>
</reference>
<dbReference type="SUPFAM" id="SSF55831">
    <property type="entry name" value="Thymidylate synthase/dCMP hydroxymethylase"/>
    <property type="match status" value="1"/>
</dbReference>
<dbReference type="EMBL" id="LR796189">
    <property type="protein sequence ID" value="CAB4125247.1"/>
    <property type="molecule type" value="Genomic_DNA"/>
</dbReference>
<protein>
    <submittedName>
        <fullName evidence="4">Thy_syn_methano, thymidylate synthase, methanogen type</fullName>
    </submittedName>
</protein>
<comment type="similarity">
    <text evidence="1">Belongs to the thymidylate synthase family.</text>
</comment>
<evidence type="ECO:0000256" key="1">
    <source>
        <dbReference type="ARBA" id="ARBA00009972"/>
    </source>
</evidence>
<name>A0A6J5KW95_9CAUD</name>